<dbReference type="HOGENOM" id="CLU_044864_0_1_5"/>
<evidence type="ECO:0000259" key="7">
    <source>
        <dbReference type="Pfam" id="PF03328"/>
    </source>
</evidence>
<keyword evidence="4 6" id="KW-0460">Magnesium</keyword>
<gene>
    <name evidence="8" type="ORF">FP2506_10366</name>
</gene>
<feature type="domain" description="HpcH/HpaI aldolase/citrate lyase" evidence="7">
    <location>
        <begin position="9"/>
        <end position="223"/>
    </location>
</feature>
<protein>
    <submittedName>
        <fullName evidence="8">Probable citrate lyase beta chain (Citrase) (Citryl-coa lyase subunit) protein</fullName>
    </submittedName>
</protein>
<keyword evidence="9" id="KW-1185">Reference proteome</keyword>
<dbReference type="Proteomes" id="UP000004310">
    <property type="component" value="Unassembled WGS sequence"/>
</dbReference>
<dbReference type="InterPro" id="IPR011206">
    <property type="entry name" value="Citrate_lyase_beta/mcl1/mcl2"/>
</dbReference>
<feature type="binding site" evidence="6">
    <location>
        <position position="127"/>
    </location>
    <ligand>
        <name>Mg(2+)</name>
        <dbReference type="ChEBI" id="CHEBI:18420"/>
    </ligand>
</feature>
<keyword evidence="8" id="KW-0456">Lyase</keyword>
<comment type="caution">
    <text evidence="8">The sequence shown here is derived from an EMBL/GenBank/DDBJ whole genome shotgun (WGS) entry which is preliminary data.</text>
</comment>
<evidence type="ECO:0000256" key="1">
    <source>
        <dbReference type="ARBA" id="ARBA00001946"/>
    </source>
</evidence>
<dbReference type="InterPro" id="IPR040442">
    <property type="entry name" value="Pyrv_kinase-like_dom_sf"/>
</dbReference>
<dbReference type="Gene3D" id="3.20.20.60">
    <property type="entry name" value="Phosphoenolpyruvate-binding domains"/>
    <property type="match status" value="1"/>
</dbReference>
<dbReference type="STRING" id="217511.GCA_001463845_00828"/>
<dbReference type="RefSeq" id="WP_007067215.1">
    <property type="nucleotide sequence ID" value="NZ_DS022272.1"/>
</dbReference>
<comment type="similarity">
    <text evidence="2">Belongs to the HpcH/HpaI aldolase family.</text>
</comment>
<evidence type="ECO:0000313" key="9">
    <source>
        <dbReference type="Proteomes" id="UP000004310"/>
    </source>
</evidence>
<comment type="cofactor">
    <cofactor evidence="1">
        <name>Mg(2+)</name>
        <dbReference type="ChEBI" id="CHEBI:18420"/>
    </cofactor>
</comment>
<organism evidence="8 9">
    <name type="scientific">Fulvimarina pelagi HTCC2506</name>
    <dbReference type="NCBI Taxonomy" id="314231"/>
    <lineage>
        <taxon>Bacteria</taxon>
        <taxon>Pseudomonadati</taxon>
        <taxon>Pseudomonadota</taxon>
        <taxon>Alphaproteobacteria</taxon>
        <taxon>Hyphomicrobiales</taxon>
        <taxon>Aurantimonadaceae</taxon>
        <taxon>Fulvimarina</taxon>
    </lineage>
</organism>
<dbReference type="InterPro" id="IPR005000">
    <property type="entry name" value="Aldolase/citrate-lyase_domain"/>
</dbReference>
<dbReference type="InterPro" id="IPR015813">
    <property type="entry name" value="Pyrv/PenolPyrv_kinase-like_dom"/>
</dbReference>
<reference evidence="8 9" key="1">
    <citation type="journal article" date="2010" name="J. Bacteriol.">
        <title>Genome sequence of Fulvimarina pelagi HTCC2506T, a Mn(II)-oxidizing alphaproteobacterium possessing an aerobic anoxygenic photosynthetic gene cluster and Xanthorhodopsin.</title>
        <authorList>
            <person name="Kang I."/>
            <person name="Oh H.M."/>
            <person name="Lim S.I."/>
            <person name="Ferriera S."/>
            <person name="Giovannoni S.J."/>
            <person name="Cho J.C."/>
        </authorList>
    </citation>
    <scope>NUCLEOTIDE SEQUENCE [LARGE SCALE GENOMIC DNA]</scope>
    <source>
        <strain evidence="8 9">HTCC2506</strain>
    </source>
</reference>
<feature type="binding site" evidence="5">
    <location>
        <position position="127"/>
    </location>
    <ligand>
        <name>substrate</name>
    </ligand>
</feature>
<dbReference type="eggNOG" id="COG2301">
    <property type="taxonomic scope" value="Bacteria"/>
</dbReference>
<proteinExistence type="inferred from homology"/>
<evidence type="ECO:0000256" key="5">
    <source>
        <dbReference type="PIRSR" id="PIRSR015582-1"/>
    </source>
</evidence>
<dbReference type="PIRSF" id="PIRSF015582">
    <property type="entry name" value="Cit_lyase_B"/>
    <property type="match status" value="1"/>
</dbReference>
<evidence type="ECO:0000313" key="8">
    <source>
        <dbReference type="EMBL" id="EAU43241.1"/>
    </source>
</evidence>
<evidence type="ECO:0000256" key="2">
    <source>
        <dbReference type="ARBA" id="ARBA00005568"/>
    </source>
</evidence>
<dbReference type="AlphaFoldDB" id="Q0G523"/>
<dbReference type="GO" id="GO:0006107">
    <property type="term" value="P:oxaloacetate metabolic process"/>
    <property type="evidence" value="ECO:0007669"/>
    <property type="project" value="TreeGrafter"/>
</dbReference>
<dbReference type="SUPFAM" id="SSF51621">
    <property type="entry name" value="Phosphoenolpyruvate/pyruvate domain"/>
    <property type="match status" value="1"/>
</dbReference>
<name>Q0G523_9HYPH</name>
<evidence type="ECO:0000256" key="4">
    <source>
        <dbReference type="ARBA" id="ARBA00022842"/>
    </source>
</evidence>
<dbReference type="GO" id="GO:0000287">
    <property type="term" value="F:magnesium ion binding"/>
    <property type="evidence" value="ECO:0007669"/>
    <property type="project" value="TreeGrafter"/>
</dbReference>
<dbReference type="PANTHER" id="PTHR32308">
    <property type="entry name" value="LYASE BETA SUBUNIT, PUTATIVE (AFU_ORTHOLOGUE AFUA_4G13030)-RELATED"/>
    <property type="match status" value="1"/>
</dbReference>
<keyword evidence="3 6" id="KW-0479">Metal-binding</keyword>
<feature type="binding site" evidence="5">
    <location>
        <position position="69"/>
    </location>
    <ligand>
        <name>substrate</name>
    </ligand>
</feature>
<evidence type="ECO:0000256" key="6">
    <source>
        <dbReference type="PIRSR" id="PIRSR015582-2"/>
    </source>
</evidence>
<dbReference type="EMBL" id="AATP01000001">
    <property type="protein sequence ID" value="EAU43241.1"/>
    <property type="molecule type" value="Genomic_DNA"/>
</dbReference>
<dbReference type="GO" id="GO:0016829">
    <property type="term" value="F:lyase activity"/>
    <property type="evidence" value="ECO:0007669"/>
    <property type="project" value="UniProtKB-KW"/>
</dbReference>
<evidence type="ECO:0000256" key="3">
    <source>
        <dbReference type="ARBA" id="ARBA00022723"/>
    </source>
</evidence>
<sequence>MPTTVPPRRSLLLVPASNARALEASDRVEADGIVYDLSETVAPADKPDAREKLRAHLATSTFAGERIVRINGLDTIWGTEDFLAARGAGVDAILLPRVEEPSVVRQIVTALHETDAPEGLKLWAMVETPTGVANATAIAGESSGRLAALVVGIGTLKIASGMRPDRDRTELTPWLATIVLAAKSRGLSAIDSIFPDVHDAEGFSRECGSGQRLGFDGKLTIHPQQVGEANERFSPPRAAIEWAKKMVDAFSTSPDIEAGVATLDGRTIDRLHLAEADRILKLRDAIEARRHSKDPSP</sequence>
<dbReference type="Pfam" id="PF03328">
    <property type="entry name" value="HpcH_HpaI"/>
    <property type="match status" value="1"/>
</dbReference>
<accession>Q0G523</accession>
<dbReference type="PANTHER" id="PTHR32308:SF10">
    <property type="entry name" value="CITRATE LYASE SUBUNIT BETA"/>
    <property type="match status" value="1"/>
</dbReference>